<feature type="binding site" evidence="4">
    <location>
        <position position="116"/>
    </location>
    <ligand>
        <name>Zn(2+)</name>
        <dbReference type="ChEBI" id="CHEBI:29105"/>
    </ligand>
</feature>
<dbReference type="EMBL" id="CP054492">
    <property type="protein sequence ID" value="QOY51017.1"/>
    <property type="molecule type" value="Genomic_DNA"/>
</dbReference>
<dbReference type="GO" id="GO:0017136">
    <property type="term" value="F:histone deacetylase activity, NAD-dependent"/>
    <property type="evidence" value="ECO:0007669"/>
    <property type="project" value="TreeGrafter"/>
</dbReference>
<dbReference type="Gene3D" id="3.40.50.1220">
    <property type="entry name" value="TPP-binding domain"/>
    <property type="match status" value="1"/>
</dbReference>
<feature type="binding site" evidence="4">
    <location>
        <position position="140"/>
    </location>
    <ligand>
        <name>Zn(2+)</name>
        <dbReference type="ChEBI" id="CHEBI:29105"/>
    </ligand>
</feature>
<evidence type="ECO:0000256" key="1">
    <source>
        <dbReference type="ARBA" id="ARBA00012928"/>
    </source>
</evidence>
<dbReference type="InterPro" id="IPR026591">
    <property type="entry name" value="Sirtuin_cat_small_dom_sf"/>
</dbReference>
<dbReference type="AlphaFoldDB" id="A0A7S7LT25"/>
<name>A0A7S7LT25_9BACT</name>
<evidence type="ECO:0000313" key="6">
    <source>
        <dbReference type="EMBL" id="QOY51017.1"/>
    </source>
</evidence>
<dbReference type="Proteomes" id="UP000593994">
    <property type="component" value="Chromosome"/>
</dbReference>
<dbReference type="Gene3D" id="3.30.1600.10">
    <property type="entry name" value="SIR2/SIRT2 'Small Domain"/>
    <property type="match status" value="1"/>
</dbReference>
<evidence type="ECO:0000259" key="5">
    <source>
        <dbReference type="PROSITE" id="PS50305"/>
    </source>
</evidence>
<organism evidence="6 7">
    <name type="scientific">Candidatus Sulfurimonas baltica</name>
    <dbReference type="NCBI Taxonomy" id="2740404"/>
    <lineage>
        <taxon>Bacteria</taxon>
        <taxon>Pseudomonadati</taxon>
        <taxon>Campylobacterota</taxon>
        <taxon>Epsilonproteobacteria</taxon>
        <taxon>Campylobacterales</taxon>
        <taxon>Sulfurimonadaceae</taxon>
        <taxon>Sulfurimonas</taxon>
    </lineage>
</organism>
<evidence type="ECO:0000256" key="4">
    <source>
        <dbReference type="PROSITE-ProRule" id="PRU00236"/>
    </source>
</evidence>
<proteinExistence type="predicted"/>
<dbReference type="InterPro" id="IPR003000">
    <property type="entry name" value="Sirtuin"/>
</dbReference>
<dbReference type="InterPro" id="IPR026590">
    <property type="entry name" value="Ssirtuin_cat_dom"/>
</dbReference>
<dbReference type="Pfam" id="PF02146">
    <property type="entry name" value="SIR2"/>
    <property type="match status" value="1"/>
</dbReference>
<gene>
    <name evidence="6" type="ORF">HUE88_07650</name>
</gene>
<dbReference type="EC" id="2.3.1.286" evidence="1"/>
<evidence type="ECO:0000256" key="3">
    <source>
        <dbReference type="ARBA" id="ARBA00023027"/>
    </source>
</evidence>
<dbReference type="PANTHER" id="PTHR11085:SF4">
    <property type="entry name" value="NAD-DEPENDENT PROTEIN DEACYLASE"/>
    <property type="match status" value="1"/>
</dbReference>
<reference evidence="6 7" key="1">
    <citation type="submission" date="2020-05" db="EMBL/GenBank/DDBJ databases">
        <title>Sulfurimonas marisnigri, sp. nov., and Sulfurimonas baltica, sp. nov., manganese oxide reducing chemolithoautotrophs of the class Epsilonproteobacteria isolated from the pelagic redoxclines of the Black and Baltic Seas and emended description of the genus Sulfurimonas.</title>
        <authorList>
            <person name="Henkel J.V."/>
            <person name="Laudan C."/>
            <person name="Werner J."/>
            <person name="Neu T."/>
            <person name="Plewe S."/>
            <person name="Sproer C."/>
            <person name="Bunk B."/>
            <person name="Schulz-Vogt H.N."/>
        </authorList>
    </citation>
    <scope>NUCLEOTIDE SEQUENCE [LARGE SCALE GENOMIC DNA]</scope>
    <source>
        <strain evidence="6 7">GD2</strain>
    </source>
</reference>
<sequence>MGKVLILTGAGISAESGISTFRDSDGLWEKHRIEDVCSAGCLETNKEGTKNFYDARRADIKDKKPNYAHKTIVKLKHKYPDYISVLTQNVDDLFEKAGIKKDEIVHLHGFLPEIRCRGCDAIFDIGCEKQDDFAQSCPICGAPLRPNIIFFGEQAPKYSLLTKKLNECELLVIIGTSGNVLDVTYFAQLSEKSILNNLEQSNAIDDSYFTKVYYAKATEAIADIAEYIEDFLN</sequence>
<keyword evidence="7" id="KW-1185">Reference proteome</keyword>
<keyword evidence="4" id="KW-0479">Metal-binding</keyword>
<evidence type="ECO:0000256" key="2">
    <source>
        <dbReference type="ARBA" id="ARBA00022679"/>
    </source>
</evidence>
<evidence type="ECO:0000313" key="7">
    <source>
        <dbReference type="Proteomes" id="UP000593994"/>
    </source>
</evidence>
<dbReference type="PANTHER" id="PTHR11085">
    <property type="entry name" value="NAD-DEPENDENT PROTEIN DEACYLASE SIRTUIN-5, MITOCHONDRIAL-RELATED"/>
    <property type="match status" value="1"/>
</dbReference>
<keyword evidence="3" id="KW-0520">NAD</keyword>
<dbReference type="SUPFAM" id="SSF52467">
    <property type="entry name" value="DHS-like NAD/FAD-binding domain"/>
    <property type="match status" value="1"/>
</dbReference>
<keyword evidence="2" id="KW-0808">Transferase</keyword>
<protein>
    <recommendedName>
        <fullName evidence="1">protein acetyllysine N-acetyltransferase</fullName>
        <ecNumber evidence="1">2.3.1.286</ecNumber>
    </recommendedName>
</protein>
<dbReference type="GO" id="GO:0070403">
    <property type="term" value="F:NAD+ binding"/>
    <property type="evidence" value="ECO:0007669"/>
    <property type="project" value="InterPro"/>
</dbReference>
<keyword evidence="4" id="KW-0862">Zinc</keyword>
<feature type="binding site" evidence="4">
    <location>
        <position position="119"/>
    </location>
    <ligand>
        <name>Zn(2+)</name>
        <dbReference type="ChEBI" id="CHEBI:29105"/>
    </ligand>
</feature>
<dbReference type="PROSITE" id="PS50305">
    <property type="entry name" value="SIRTUIN"/>
    <property type="match status" value="1"/>
</dbReference>
<dbReference type="KEGG" id="sbal:HUE88_07650"/>
<dbReference type="InterPro" id="IPR029035">
    <property type="entry name" value="DHS-like_NAD/FAD-binding_dom"/>
</dbReference>
<dbReference type="GO" id="GO:0046872">
    <property type="term" value="F:metal ion binding"/>
    <property type="evidence" value="ECO:0007669"/>
    <property type="project" value="UniProtKB-KW"/>
</dbReference>
<accession>A0A7S7LT25</accession>
<dbReference type="RefSeq" id="WP_194368132.1">
    <property type="nucleotide sequence ID" value="NZ_CP054492.1"/>
</dbReference>
<feature type="domain" description="Deacetylase sirtuin-type" evidence="5">
    <location>
        <begin position="1"/>
        <end position="233"/>
    </location>
</feature>
<feature type="binding site" evidence="4">
    <location>
        <position position="127"/>
    </location>
    <ligand>
        <name>Zn(2+)</name>
        <dbReference type="ChEBI" id="CHEBI:29105"/>
    </ligand>
</feature>
<feature type="active site" description="Proton acceptor" evidence="4">
    <location>
        <position position="108"/>
    </location>
</feature>
<dbReference type="InterPro" id="IPR050134">
    <property type="entry name" value="NAD-dep_sirtuin_deacylases"/>
</dbReference>